<comment type="caution">
    <text evidence="1">The sequence shown here is derived from an EMBL/GenBank/DDBJ whole genome shotgun (WGS) entry which is preliminary data.</text>
</comment>
<keyword evidence="2" id="KW-1185">Reference proteome</keyword>
<dbReference type="EMBL" id="AOSG01000035">
    <property type="protein sequence ID" value="EOR71452.1"/>
    <property type="molecule type" value="Genomic_DNA"/>
</dbReference>
<proteinExistence type="predicted"/>
<dbReference type="Proteomes" id="UP000014184">
    <property type="component" value="Unassembled WGS sequence"/>
</dbReference>
<evidence type="ECO:0000313" key="1">
    <source>
        <dbReference type="EMBL" id="EOR71452.1"/>
    </source>
</evidence>
<reference evidence="1 2" key="1">
    <citation type="journal article" date="2013" name="Genome Announc.">
        <title>Draft Genome Sequence of the Lignocellulose Decomposer Thermobifida fusca Strain TM51.</title>
        <authorList>
            <person name="Toth A."/>
            <person name="Barna T."/>
            <person name="Nagy I."/>
            <person name="Horvath B."/>
            <person name="Nagy I."/>
            <person name="Tancsics A."/>
            <person name="Kriszt B."/>
            <person name="Baka E."/>
            <person name="Fekete C."/>
            <person name="Kukolya J."/>
        </authorList>
    </citation>
    <scope>NUCLEOTIDE SEQUENCE [LARGE SCALE GENOMIC DNA]</scope>
    <source>
        <strain evidence="1 2">TM51</strain>
    </source>
</reference>
<dbReference type="InterPro" id="IPR029069">
    <property type="entry name" value="HotDog_dom_sf"/>
</dbReference>
<dbReference type="SUPFAM" id="SSF54637">
    <property type="entry name" value="Thioesterase/thiol ester dehydrase-isomerase"/>
    <property type="match status" value="1"/>
</dbReference>
<dbReference type="AlphaFoldDB" id="A0A9P2TA86"/>
<accession>A0A9P2TA86</accession>
<sequence length="238" mass="25174">MAEAANVTTDFTIDARFNGPPTSANGGYISGRLAQYVDAPAVRVRLRQPPPLQIPMTVRRSPDGGVHLLRSEQLVAEAAPAGVPQQHLDPVPPAVAEQASAGYRGYRNHPFPTCFVCGPERSTGDGLRLFAGPLGGDPEADTVACAWTPPADPAGLPLVWAALDCPGGWSVDITGRPMLLGQMTAAVFADPRPGERHVVLGRLLGVEGRKVFTASALYDAQGTELARAEAVWIRIPQQ</sequence>
<gene>
    <name evidence="1" type="ORF">TM51_07271</name>
</gene>
<name>A0A9P2TA86_THEFU</name>
<evidence type="ECO:0000313" key="2">
    <source>
        <dbReference type="Proteomes" id="UP000014184"/>
    </source>
</evidence>
<dbReference type="Gene3D" id="3.10.129.10">
    <property type="entry name" value="Hotdog Thioesterase"/>
    <property type="match status" value="1"/>
</dbReference>
<dbReference type="RefSeq" id="WP_016188625.1">
    <property type="nucleotide sequence ID" value="NZ_AOSG01000035.1"/>
</dbReference>
<organism evidence="1 2">
    <name type="scientific">Thermobifida fusca TM51</name>
    <dbReference type="NCBI Taxonomy" id="1169414"/>
    <lineage>
        <taxon>Bacteria</taxon>
        <taxon>Bacillati</taxon>
        <taxon>Actinomycetota</taxon>
        <taxon>Actinomycetes</taxon>
        <taxon>Streptosporangiales</taxon>
        <taxon>Nocardiopsidaceae</taxon>
        <taxon>Thermobifida</taxon>
    </lineage>
</organism>
<protein>
    <recommendedName>
        <fullName evidence="3">Thioesterase domain-containing protein</fullName>
    </recommendedName>
</protein>
<evidence type="ECO:0008006" key="3">
    <source>
        <dbReference type="Google" id="ProtNLM"/>
    </source>
</evidence>